<dbReference type="RefSeq" id="WP_200787855.1">
    <property type="nucleotide sequence ID" value="NZ_FQWX01000006.1"/>
</dbReference>
<accession>A0A1M5MC47</accession>
<gene>
    <name evidence="2" type="ORF">SAMN04488530_10699</name>
</gene>
<dbReference type="Pfam" id="PF14319">
    <property type="entry name" value="Zn_Tnp_IS91"/>
    <property type="match status" value="1"/>
</dbReference>
<evidence type="ECO:0000313" key="2">
    <source>
        <dbReference type="EMBL" id="SHG74479.1"/>
    </source>
</evidence>
<reference evidence="3" key="1">
    <citation type="submission" date="2016-11" db="EMBL/GenBank/DDBJ databases">
        <authorList>
            <person name="Varghese N."/>
            <person name="Submissions S."/>
        </authorList>
    </citation>
    <scope>NUCLEOTIDE SEQUENCE [LARGE SCALE GENOMIC DNA]</scope>
    <source>
        <strain evidence="3">DSM 2635</strain>
    </source>
</reference>
<name>A0A1M5MC47_9FIRM</name>
<dbReference type="AlphaFoldDB" id="A0A1M5MC47"/>
<dbReference type="InterPro" id="IPR026889">
    <property type="entry name" value="Zn_Tnp"/>
</dbReference>
<sequence>MYNSDMNNCRKYESNKIINVILKNHFEEFKISKLPRVRKEMREHITNTVQKALNCGNIQYGYIKHKCLECHEEYIHGFSCKSKFCSKCGRKYSLEWA</sequence>
<dbReference type="STRING" id="1121321.SAMN04488530_10699"/>
<dbReference type="EMBL" id="FQWX01000006">
    <property type="protein sequence ID" value="SHG74479.1"/>
    <property type="molecule type" value="Genomic_DNA"/>
</dbReference>
<evidence type="ECO:0000313" key="3">
    <source>
        <dbReference type="Proteomes" id="UP000243255"/>
    </source>
</evidence>
<protein>
    <submittedName>
        <fullName evidence="2">Transposase zinc-binding domain-containing protein</fullName>
    </submittedName>
</protein>
<evidence type="ECO:0000259" key="1">
    <source>
        <dbReference type="Pfam" id="PF14319"/>
    </source>
</evidence>
<proteinExistence type="predicted"/>
<feature type="domain" description="Transposase zinc-binding" evidence="1">
    <location>
        <begin position="21"/>
        <end position="97"/>
    </location>
</feature>
<keyword evidence="3" id="KW-1185">Reference proteome</keyword>
<feature type="non-terminal residue" evidence="2">
    <location>
        <position position="97"/>
    </location>
</feature>
<dbReference type="Proteomes" id="UP000243255">
    <property type="component" value="Unassembled WGS sequence"/>
</dbReference>
<organism evidence="2 3">
    <name type="scientific">Asaccharospora irregularis DSM 2635</name>
    <dbReference type="NCBI Taxonomy" id="1121321"/>
    <lineage>
        <taxon>Bacteria</taxon>
        <taxon>Bacillati</taxon>
        <taxon>Bacillota</taxon>
        <taxon>Clostridia</taxon>
        <taxon>Peptostreptococcales</taxon>
        <taxon>Peptostreptococcaceae</taxon>
        <taxon>Asaccharospora</taxon>
    </lineage>
</organism>